<gene>
    <name evidence="1" type="ORF">LX32DRAFT_688700</name>
</gene>
<sequence>MPLVKVSAVTNQQEIFDHCTVYHYDPAYQNQGGRENLYVTAATGNQEQQGDTWMVPRELGNYQHASTHPRTTGHHRPALDAKQDFFSPTDMSFFASPPPYSSLVTAHAQVHATPLESRPVISQRMMDGLDASSFPAKSYIGGPTPDRGLSMVGGSFNETSNAFLGPEQDEIHGLEVFSLQDSTSMNTHGSSIWSADSFDMTVSPAMLSQFDEQAFDELFRQVSESNFQVEESHVKGKVEGLKDDTTLTKTT</sequence>
<evidence type="ECO:0000313" key="2">
    <source>
        <dbReference type="Proteomes" id="UP001232148"/>
    </source>
</evidence>
<organism evidence="1 2">
    <name type="scientific">Colletotrichum zoysiae</name>
    <dbReference type="NCBI Taxonomy" id="1216348"/>
    <lineage>
        <taxon>Eukaryota</taxon>
        <taxon>Fungi</taxon>
        <taxon>Dikarya</taxon>
        <taxon>Ascomycota</taxon>
        <taxon>Pezizomycotina</taxon>
        <taxon>Sordariomycetes</taxon>
        <taxon>Hypocreomycetidae</taxon>
        <taxon>Glomerellales</taxon>
        <taxon>Glomerellaceae</taxon>
        <taxon>Colletotrichum</taxon>
        <taxon>Colletotrichum graminicola species complex</taxon>
    </lineage>
</organism>
<comment type="caution">
    <text evidence="1">The sequence shown here is derived from an EMBL/GenBank/DDBJ whole genome shotgun (WGS) entry which is preliminary data.</text>
</comment>
<dbReference type="Proteomes" id="UP001232148">
    <property type="component" value="Unassembled WGS sequence"/>
</dbReference>
<evidence type="ECO:0000313" key="1">
    <source>
        <dbReference type="EMBL" id="KAK2035393.1"/>
    </source>
</evidence>
<name>A0AAD9HUN1_9PEZI</name>
<accession>A0AAD9HUN1</accession>
<protein>
    <submittedName>
        <fullName evidence="1">Uncharacterized protein</fullName>
    </submittedName>
</protein>
<keyword evidence="2" id="KW-1185">Reference proteome</keyword>
<reference evidence="1" key="1">
    <citation type="submission" date="2021-06" db="EMBL/GenBank/DDBJ databases">
        <title>Comparative genomics, transcriptomics and evolutionary studies reveal genomic signatures of adaptation to plant cell wall in hemibiotrophic fungi.</title>
        <authorList>
            <consortium name="DOE Joint Genome Institute"/>
            <person name="Baroncelli R."/>
            <person name="Diaz J.F."/>
            <person name="Benocci T."/>
            <person name="Peng M."/>
            <person name="Battaglia E."/>
            <person name="Haridas S."/>
            <person name="Andreopoulos W."/>
            <person name="Labutti K."/>
            <person name="Pangilinan J."/>
            <person name="Floch G.L."/>
            <person name="Makela M.R."/>
            <person name="Henrissat B."/>
            <person name="Grigoriev I.V."/>
            <person name="Crouch J.A."/>
            <person name="De Vries R.P."/>
            <person name="Sukno S.A."/>
            <person name="Thon M.R."/>
        </authorList>
    </citation>
    <scope>NUCLEOTIDE SEQUENCE</scope>
    <source>
        <strain evidence="1">MAFF235873</strain>
    </source>
</reference>
<proteinExistence type="predicted"/>
<dbReference type="AlphaFoldDB" id="A0AAD9HUN1"/>
<dbReference type="EMBL" id="MU842809">
    <property type="protein sequence ID" value="KAK2035393.1"/>
    <property type="molecule type" value="Genomic_DNA"/>
</dbReference>